<gene>
    <name evidence="1" type="ORF">C3B51_21290</name>
</gene>
<accession>A0A4Q7DZ23</accession>
<evidence type="ECO:0000313" key="1">
    <source>
        <dbReference type="EMBL" id="RZM73150.1"/>
    </source>
</evidence>
<sequence length="81" mass="9521">MIDKIKEYTTADIIQIAISRISEIPRPTKSHVDYCYKYIFKLSKTCDGVASPHYYRIFYQAFSVNEGVQLHHQSFDSQTFH</sequence>
<organism evidence="1 2">
    <name type="scientific">Pseudoalteromonas rubra</name>
    <dbReference type="NCBI Taxonomy" id="43658"/>
    <lineage>
        <taxon>Bacteria</taxon>
        <taxon>Pseudomonadati</taxon>
        <taxon>Pseudomonadota</taxon>
        <taxon>Gammaproteobacteria</taxon>
        <taxon>Alteromonadales</taxon>
        <taxon>Pseudoalteromonadaceae</taxon>
        <taxon>Pseudoalteromonas</taxon>
    </lineage>
</organism>
<evidence type="ECO:0000313" key="2">
    <source>
        <dbReference type="Proteomes" id="UP000292345"/>
    </source>
</evidence>
<dbReference type="Proteomes" id="UP000292345">
    <property type="component" value="Unassembled WGS sequence"/>
</dbReference>
<dbReference type="AlphaFoldDB" id="A0A4Q7DZ23"/>
<comment type="caution">
    <text evidence="1">The sequence shown here is derived from an EMBL/GenBank/DDBJ whole genome shotgun (WGS) entry which is preliminary data.</text>
</comment>
<dbReference type="EMBL" id="PPUZ01000081">
    <property type="protein sequence ID" value="RZM73150.1"/>
    <property type="molecule type" value="Genomic_DNA"/>
</dbReference>
<proteinExistence type="predicted"/>
<reference evidence="1 2" key="1">
    <citation type="submission" date="2018-01" db="EMBL/GenBank/DDBJ databases">
        <title>Co-occurrence of chitin degradation, pigmentation and bioactivity in marine Pseudoalteromonas.</title>
        <authorList>
            <person name="Paulsen S."/>
            <person name="Gram L."/>
            <person name="Machado H."/>
        </authorList>
    </citation>
    <scope>NUCLEOTIDE SEQUENCE [LARGE SCALE GENOMIC DNA]</scope>
    <source>
        <strain evidence="1 2">S1946</strain>
    </source>
</reference>
<protein>
    <submittedName>
        <fullName evidence="1">Uncharacterized protein</fullName>
    </submittedName>
</protein>
<name>A0A4Q7DZ23_9GAMM</name>